<dbReference type="GO" id="GO:0000139">
    <property type="term" value="C:Golgi membrane"/>
    <property type="evidence" value="ECO:0007669"/>
    <property type="project" value="UniProtKB-SubCell"/>
</dbReference>
<keyword evidence="8 19" id="KW-0812">Transmembrane</keyword>
<evidence type="ECO:0000256" key="17">
    <source>
        <dbReference type="ARBA" id="ARBA00023329"/>
    </source>
</evidence>
<dbReference type="InterPro" id="IPR018939">
    <property type="entry name" value="Autophagy-rel_prot_27"/>
</dbReference>
<evidence type="ECO:0000259" key="21">
    <source>
        <dbReference type="PROSITE" id="PS51914"/>
    </source>
</evidence>
<keyword evidence="7" id="KW-0813">Transport</keyword>
<dbReference type="AlphaFoldDB" id="A0A369JS17"/>
<feature type="compositionally biased region" description="Basic and acidic residues" evidence="18">
    <location>
        <begin position="204"/>
        <end position="218"/>
    </location>
</feature>
<evidence type="ECO:0000256" key="10">
    <source>
        <dbReference type="ARBA" id="ARBA00022927"/>
    </source>
</evidence>
<keyword evidence="12" id="KW-0072">Autophagy</keyword>
<evidence type="ECO:0000256" key="2">
    <source>
        <dbReference type="ARBA" id="ARBA00004358"/>
    </source>
</evidence>
<dbReference type="GO" id="GO:0031966">
    <property type="term" value="C:mitochondrial membrane"/>
    <property type="evidence" value="ECO:0007669"/>
    <property type="project" value="UniProtKB-SubCell"/>
</dbReference>
<evidence type="ECO:0000313" key="23">
    <source>
        <dbReference type="Proteomes" id="UP000076154"/>
    </source>
</evidence>
<evidence type="ECO:0000256" key="11">
    <source>
        <dbReference type="ARBA" id="ARBA00022989"/>
    </source>
</evidence>
<keyword evidence="23" id="KW-1185">Reference proteome</keyword>
<evidence type="ECO:0000313" key="22">
    <source>
        <dbReference type="EMBL" id="RDB25081.1"/>
    </source>
</evidence>
<keyword evidence="9 20" id="KW-0732">Signal</keyword>
<evidence type="ECO:0000256" key="20">
    <source>
        <dbReference type="SAM" id="SignalP"/>
    </source>
</evidence>
<dbReference type="Gene3D" id="2.70.130.10">
    <property type="entry name" value="Mannose-6-phosphate receptor binding domain"/>
    <property type="match status" value="1"/>
</dbReference>
<dbReference type="InParanoid" id="A0A369JS17"/>
<evidence type="ECO:0000256" key="14">
    <source>
        <dbReference type="ARBA" id="ARBA00023128"/>
    </source>
</evidence>
<comment type="caution">
    <text evidence="22">The sequence shown here is derived from an EMBL/GenBank/DDBJ whole genome shotgun (WGS) entry which is preliminary data.</text>
</comment>
<evidence type="ECO:0000256" key="5">
    <source>
        <dbReference type="ARBA" id="ARBA00005363"/>
    </source>
</evidence>
<dbReference type="STRING" id="39966.A0A369JS17"/>
<dbReference type="InterPro" id="IPR009011">
    <property type="entry name" value="Man6P_isomerase_rcpt-bd_dom_sf"/>
</dbReference>
<dbReference type="GO" id="GO:0015031">
    <property type="term" value="P:protein transport"/>
    <property type="evidence" value="ECO:0007669"/>
    <property type="project" value="UniProtKB-KW"/>
</dbReference>
<dbReference type="EMBL" id="LUEZ02000041">
    <property type="protein sequence ID" value="RDB25081.1"/>
    <property type="molecule type" value="Genomic_DNA"/>
</dbReference>
<dbReference type="PROSITE" id="PS51914">
    <property type="entry name" value="MRH"/>
    <property type="match status" value="1"/>
</dbReference>
<name>A0A369JS17_HYPMA</name>
<feature type="chain" id="PRO_5016612065" description="Autophagy-related protein 27" evidence="20">
    <location>
        <begin position="27"/>
        <end position="296"/>
    </location>
</feature>
<evidence type="ECO:0000256" key="3">
    <source>
        <dbReference type="ARBA" id="ARBA00004472"/>
    </source>
</evidence>
<evidence type="ECO:0000256" key="12">
    <source>
        <dbReference type="ARBA" id="ARBA00023006"/>
    </source>
</evidence>
<evidence type="ECO:0000256" key="13">
    <source>
        <dbReference type="ARBA" id="ARBA00023034"/>
    </source>
</evidence>
<keyword evidence="11 19" id="KW-1133">Transmembrane helix</keyword>
<evidence type="ECO:0000256" key="19">
    <source>
        <dbReference type="SAM" id="Phobius"/>
    </source>
</evidence>
<dbReference type="Pfam" id="PF09451">
    <property type="entry name" value="ATG27"/>
    <property type="match status" value="1"/>
</dbReference>
<dbReference type="GO" id="GO:0030659">
    <property type="term" value="C:cytoplasmic vesicle membrane"/>
    <property type="evidence" value="ECO:0007669"/>
    <property type="project" value="UniProtKB-SubCell"/>
</dbReference>
<evidence type="ECO:0000256" key="9">
    <source>
        <dbReference type="ARBA" id="ARBA00022729"/>
    </source>
</evidence>
<dbReference type="GO" id="GO:0006914">
    <property type="term" value="P:autophagy"/>
    <property type="evidence" value="ECO:0007669"/>
    <property type="project" value="UniProtKB-KW"/>
</dbReference>
<evidence type="ECO:0000256" key="6">
    <source>
        <dbReference type="ARBA" id="ARBA00013776"/>
    </source>
</evidence>
<evidence type="ECO:0000256" key="1">
    <source>
        <dbReference type="ARBA" id="ARBA00004304"/>
    </source>
</evidence>
<feature type="signal peptide" evidence="20">
    <location>
        <begin position="1"/>
        <end position="26"/>
    </location>
</feature>
<gene>
    <name evidence="22" type="primary">ATG27_0</name>
    <name evidence="22" type="ORF">Hypma_007903</name>
</gene>
<dbReference type="GO" id="GO:0034045">
    <property type="term" value="C:phagophore assembly site membrane"/>
    <property type="evidence" value="ECO:0007669"/>
    <property type="project" value="UniProtKB-SubCell"/>
</dbReference>
<reference evidence="22" key="1">
    <citation type="submission" date="2018-04" db="EMBL/GenBank/DDBJ databases">
        <title>Whole genome sequencing of Hypsizygus marmoreus.</title>
        <authorList>
            <person name="Choi I.-G."/>
            <person name="Min B."/>
            <person name="Kim J.-G."/>
            <person name="Kim S."/>
            <person name="Oh Y.-L."/>
            <person name="Kong W.-S."/>
            <person name="Park H."/>
            <person name="Jeong J."/>
            <person name="Song E.-S."/>
        </authorList>
    </citation>
    <scope>NUCLEOTIDE SEQUENCE [LARGE SCALE GENOMIC DNA]</scope>
    <source>
        <strain evidence="22">51987-8</strain>
    </source>
</reference>
<keyword evidence="10" id="KW-0653">Protein transport</keyword>
<accession>A0A369JS17</accession>
<evidence type="ECO:0000256" key="8">
    <source>
        <dbReference type="ARBA" id="ARBA00022692"/>
    </source>
</evidence>
<dbReference type="PANTHER" id="PTHR15071:SF13">
    <property type="entry name" value="AUTOPHAGY-RELATED PROTEIN 27"/>
    <property type="match status" value="1"/>
</dbReference>
<evidence type="ECO:0000256" key="15">
    <source>
        <dbReference type="ARBA" id="ARBA00023136"/>
    </source>
</evidence>
<protein>
    <recommendedName>
        <fullName evidence="6">Autophagy-related protein 27</fullName>
    </recommendedName>
</protein>
<keyword evidence="17" id="KW-0968">Cytoplasmic vesicle</keyword>
<evidence type="ECO:0000256" key="7">
    <source>
        <dbReference type="ARBA" id="ARBA00022448"/>
    </source>
</evidence>
<evidence type="ECO:0000256" key="16">
    <source>
        <dbReference type="ARBA" id="ARBA00023157"/>
    </source>
</evidence>
<comment type="subcellular location">
    <subcellularLocation>
        <location evidence="2">Cytoplasmic vesicle membrane</location>
        <topology evidence="2">Single-pass type I membrane protein</topology>
    </subcellularLocation>
    <subcellularLocation>
        <location evidence="4">Golgi apparatus membrane</location>
        <topology evidence="4">Single-pass type I membrane protein</topology>
    </subcellularLocation>
    <subcellularLocation>
        <location evidence="1">Mitochondrion membrane</location>
        <topology evidence="1">Single-pass membrane protein</topology>
    </subcellularLocation>
    <subcellularLocation>
        <location evidence="3">Preautophagosomal structure membrane</location>
        <topology evidence="3">Single-pass type I membrane protein</topology>
    </subcellularLocation>
</comment>
<feature type="region of interest" description="Disordered" evidence="18">
    <location>
        <begin position="191"/>
        <end position="218"/>
    </location>
</feature>
<dbReference type="Proteomes" id="UP000076154">
    <property type="component" value="Unassembled WGS sequence"/>
</dbReference>
<dbReference type="SUPFAM" id="SSF50911">
    <property type="entry name" value="Mannose 6-phosphate receptor domain"/>
    <property type="match status" value="1"/>
</dbReference>
<keyword evidence="15 19" id="KW-0472">Membrane</keyword>
<organism evidence="22 23">
    <name type="scientific">Hypsizygus marmoreus</name>
    <name type="common">White beech mushroom</name>
    <name type="synonym">Agaricus marmoreus</name>
    <dbReference type="NCBI Taxonomy" id="39966"/>
    <lineage>
        <taxon>Eukaryota</taxon>
        <taxon>Fungi</taxon>
        <taxon>Dikarya</taxon>
        <taxon>Basidiomycota</taxon>
        <taxon>Agaricomycotina</taxon>
        <taxon>Agaricomycetes</taxon>
        <taxon>Agaricomycetidae</taxon>
        <taxon>Agaricales</taxon>
        <taxon>Tricholomatineae</taxon>
        <taxon>Lyophyllaceae</taxon>
        <taxon>Hypsizygus</taxon>
    </lineage>
</organism>
<proteinExistence type="inferred from homology"/>
<dbReference type="OrthoDB" id="29460at2759"/>
<evidence type="ECO:0000256" key="18">
    <source>
        <dbReference type="SAM" id="MobiDB-lite"/>
    </source>
</evidence>
<evidence type="ECO:0000256" key="4">
    <source>
        <dbReference type="ARBA" id="ARBA00004614"/>
    </source>
</evidence>
<keyword evidence="13" id="KW-0333">Golgi apparatus</keyword>
<sequence length="296" mass="32413">MILRPFCTLPAVLISLLLLFAPSARADDETPFDCRVTVDGVKFDLTSLAGEHTVNKSRETPPSTIVNSLRFNLCGELKKLEGYTERDQCSSGTRACLTQINVKSDEPDRITSVIPLMRTSRDDLTFKSGLSSPKFISISSKGPEYPHPINSNPTTQSLNLTLFCSPGETSDIKFNSYDGAQLQVEWSTPAGCPFQEEGGGGQHGGDDDAGKGPEDEKNESTGSGIGWFFLVLILAFVAYFGLGAYYNYSTYGARGADLIPHRDFWKEVPYMLSDVVSHLCSSVRPRRSVNRGYIAV</sequence>
<feature type="domain" description="MRH" evidence="21">
    <location>
        <begin position="32"/>
        <end position="194"/>
    </location>
</feature>
<comment type="similarity">
    <text evidence="5">Belongs to the ATG27 family.</text>
</comment>
<dbReference type="InterPro" id="IPR044865">
    <property type="entry name" value="MRH_dom"/>
</dbReference>
<feature type="transmembrane region" description="Helical" evidence="19">
    <location>
        <begin position="225"/>
        <end position="246"/>
    </location>
</feature>
<keyword evidence="16" id="KW-1015">Disulfide bond</keyword>
<dbReference type="PANTHER" id="PTHR15071">
    <property type="entry name" value="MANNOSE-6-PHOSPHATE RECEPTOR FAMILY MEMBER"/>
    <property type="match status" value="1"/>
</dbReference>
<keyword evidence="14" id="KW-0496">Mitochondrion</keyword>